<evidence type="ECO:0000313" key="2">
    <source>
        <dbReference type="Proteomes" id="UP000004710"/>
    </source>
</evidence>
<dbReference type="EMBL" id="GL883905">
    <property type="protein sequence ID" value="EGI16393.1"/>
    <property type="molecule type" value="Genomic_DNA"/>
</dbReference>
<dbReference type="RefSeq" id="WP_001014603.1">
    <property type="nucleotide sequence ID" value="NZ_GL883905.1"/>
</dbReference>
<gene>
    <name evidence="1" type="ORF">ECIG_04790</name>
</gene>
<protein>
    <submittedName>
        <fullName evidence="1">Uncharacterized protein</fullName>
    </submittedName>
</protein>
<organism evidence="1 2">
    <name type="scientific">Escherichia coli M605</name>
    <dbReference type="NCBI Taxonomy" id="656417"/>
    <lineage>
        <taxon>Bacteria</taxon>
        <taxon>Pseudomonadati</taxon>
        <taxon>Pseudomonadota</taxon>
        <taxon>Gammaproteobacteria</taxon>
        <taxon>Enterobacterales</taxon>
        <taxon>Enterobacteriaceae</taxon>
        <taxon>Escherichia</taxon>
    </lineage>
</organism>
<dbReference type="Proteomes" id="UP000004710">
    <property type="component" value="Unassembled WGS sequence"/>
</dbReference>
<name>F4SYE6_ECOLX</name>
<sequence length="93" mass="10286">MNGTTHYENANFLRELAENLPRILPESSTDKSALLQLLTNEELAWAVYDEQVRAKVAAARADKRPGMSIAQLRQQGPAGAFEQKLTVSTADKE</sequence>
<accession>F4SYE6</accession>
<evidence type="ECO:0000313" key="1">
    <source>
        <dbReference type="EMBL" id="EGI16393.1"/>
    </source>
</evidence>
<dbReference type="HOGENOM" id="CLU_190592_0_0_6"/>
<reference evidence="1 2" key="1">
    <citation type="submission" date="2010-01" db="EMBL/GenBank/DDBJ databases">
        <title>The Genome Sequence of Escherichia coli M605.</title>
        <authorList>
            <consortium name="The Broad Institute Genome Sequencing Platform"/>
            <consortium name="The Broad Institute Genome Sequencing Center for Infectious Disease"/>
            <person name="Feldgarden M."/>
            <person name="Gordon D.M."/>
            <person name="Johnson J.R."/>
            <person name="Johnston B.D."/>
            <person name="Young S."/>
            <person name="Zeng Q."/>
            <person name="Koehrsen M."/>
            <person name="Alvarado L."/>
            <person name="Berlin A.M."/>
            <person name="Borenstein D."/>
            <person name="Chapman S.B."/>
            <person name="Chen Z."/>
            <person name="Engels R."/>
            <person name="Freedman E."/>
            <person name="Gellesch M."/>
            <person name="Goldberg J."/>
            <person name="Griggs A."/>
            <person name="Gujja S."/>
            <person name="Heilman E.R."/>
            <person name="Heiman D.I."/>
            <person name="Hepburn T.A."/>
            <person name="Howarth C."/>
            <person name="Jen D."/>
            <person name="Larson L."/>
            <person name="Lewis B."/>
            <person name="Mehta T."/>
            <person name="Park D."/>
            <person name="Pearson M."/>
            <person name="Richards J."/>
            <person name="Roberts A."/>
            <person name="Saif S."/>
            <person name="Shea T.D."/>
            <person name="Shenoy N."/>
            <person name="Sisk P."/>
            <person name="Stolte C."/>
            <person name="Sykes S.N."/>
            <person name="Walk T."/>
            <person name="White J."/>
            <person name="Yandava C."/>
            <person name="Haas B."/>
            <person name="Henn M.R."/>
            <person name="Nusbaum C."/>
            <person name="Birren B."/>
        </authorList>
    </citation>
    <scope>NUCLEOTIDE SEQUENCE [LARGE SCALE GENOMIC DNA]</scope>
    <source>
        <strain evidence="1 2">M605</strain>
    </source>
</reference>
<dbReference type="AlphaFoldDB" id="F4SYE6"/>
<proteinExistence type="predicted"/>